<proteinExistence type="inferred from homology"/>
<accession>A0A6P8IZJ9</accession>
<name>A0A6P8IZJ9_ACTTE</name>
<dbReference type="OrthoDB" id="860at2759"/>
<keyword evidence="4 6" id="KW-1133">Transmembrane helix</keyword>
<dbReference type="RefSeq" id="XP_031572597.1">
    <property type="nucleotide sequence ID" value="XM_031716737.1"/>
</dbReference>
<comment type="subcellular location">
    <subcellularLocation>
        <location evidence="1">Membrane</location>
        <topology evidence="1">Multi-pass membrane protein</topology>
    </subcellularLocation>
</comment>
<evidence type="ECO:0000313" key="7">
    <source>
        <dbReference type="Proteomes" id="UP000515163"/>
    </source>
</evidence>
<evidence type="ECO:0000313" key="8">
    <source>
        <dbReference type="RefSeq" id="XP_031572597.1"/>
    </source>
</evidence>
<evidence type="ECO:0000256" key="3">
    <source>
        <dbReference type="ARBA" id="ARBA00022692"/>
    </source>
</evidence>
<dbReference type="AlphaFoldDB" id="A0A6P8IZJ9"/>
<gene>
    <name evidence="8" type="primary">LOC116306656</name>
</gene>
<dbReference type="GO" id="GO:0016020">
    <property type="term" value="C:membrane"/>
    <property type="evidence" value="ECO:0007669"/>
    <property type="project" value="UniProtKB-SubCell"/>
</dbReference>
<dbReference type="Proteomes" id="UP000515163">
    <property type="component" value="Unplaced"/>
</dbReference>
<evidence type="ECO:0000256" key="2">
    <source>
        <dbReference type="ARBA" id="ARBA00006824"/>
    </source>
</evidence>
<protein>
    <submittedName>
        <fullName evidence="8">Protein sym-1-like</fullName>
    </submittedName>
</protein>
<dbReference type="GeneID" id="116306656"/>
<evidence type="ECO:0000256" key="4">
    <source>
        <dbReference type="ARBA" id="ARBA00022989"/>
    </source>
</evidence>
<comment type="similarity">
    <text evidence="2 6">Belongs to the peroxisomal membrane protein PXMP2/4 family.</text>
</comment>
<keyword evidence="5 6" id="KW-0472">Membrane</keyword>
<dbReference type="InterPro" id="IPR007248">
    <property type="entry name" value="Mpv17_PMP22"/>
</dbReference>
<dbReference type="PANTHER" id="PTHR11266:SF104">
    <property type="entry name" value="MPV17-LIKE PROTEIN"/>
    <property type="match status" value="1"/>
</dbReference>
<dbReference type="GO" id="GO:0005737">
    <property type="term" value="C:cytoplasm"/>
    <property type="evidence" value="ECO:0007669"/>
    <property type="project" value="TreeGrafter"/>
</dbReference>
<dbReference type="KEGG" id="aten:116306656"/>
<evidence type="ECO:0000256" key="5">
    <source>
        <dbReference type="ARBA" id="ARBA00023136"/>
    </source>
</evidence>
<organism evidence="7 8">
    <name type="scientific">Actinia tenebrosa</name>
    <name type="common">Australian red waratah sea anemone</name>
    <dbReference type="NCBI Taxonomy" id="6105"/>
    <lineage>
        <taxon>Eukaryota</taxon>
        <taxon>Metazoa</taxon>
        <taxon>Cnidaria</taxon>
        <taxon>Anthozoa</taxon>
        <taxon>Hexacorallia</taxon>
        <taxon>Actiniaria</taxon>
        <taxon>Actiniidae</taxon>
        <taxon>Actinia</taxon>
    </lineage>
</organism>
<dbReference type="Pfam" id="PF04117">
    <property type="entry name" value="Mpv17_PMP22"/>
    <property type="match status" value="1"/>
</dbReference>
<keyword evidence="3 6" id="KW-0812">Transmembrane</keyword>
<sequence>MACVSYGAKPIQILFPFASGLRTNIKCRHLSLRKTYRHYCSKNGTNFSPQKNTSSSVARWSPWRWYNATLKRRPLITKCVTSGVLYGLGDVVAQKIWSPETKLDRQRILRGIVYGTIIAAPLGHLHFNFLEWLVVKKVAVRLALVPFVKVFIDQFVYWAPTLVFLYHVSMGIMEGLSYDQCIKKLKELYWPTLQANWMMWFPLQILNFKFIPVAHQLNFCLVVGMFWSTLLSYIRGKGTSREEETGGTVYEEMEVDVR</sequence>
<reference evidence="8" key="1">
    <citation type="submission" date="2025-08" db="UniProtKB">
        <authorList>
            <consortium name="RefSeq"/>
        </authorList>
    </citation>
    <scope>IDENTIFICATION</scope>
    <source>
        <tissue evidence="8">Tentacle</tissue>
    </source>
</reference>
<dbReference type="InParanoid" id="A0A6P8IZJ9"/>
<keyword evidence="7" id="KW-1185">Reference proteome</keyword>
<evidence type="ECO:0000256" key="6">
    <source>
        <dbReference type="RuleBase" id="RU363053"/>
    </source>
</evidence>
<feature type="transmembrane region" description="Helical" evidence="6">
    <location>
        <begin position="155"/>
        <end position="176"/>
    </location>
</feature>
<evidence type="ECO:0000256" key="1">
    <source>
        <dbReference type="ARBA" id="ARBA00004141"/>
    </source>
</evidence>
<feature type="transmembrane region" description="Helical" evidence="6">
    <location>
        <begin position="112"/>
        <end position="135"/>
    </location>
</feature>
<dbReference type="PANTHER" id="PTHR11266">
    <property type="entry name" value="PEROXISOMAL MEMBRANE PROTEIN 2, PXMP2 MPV17"/>
    <property type="match status" value="1"/>
</dbReference>
<feature type="transmembrane region" description="Helical" evidence="6">
    <location>
        <begin position="213"/>
        <end position="234"/>
    </location>
</feature>